<evidence type="ECO:0000313" key="1">
    <source>
        <dbReference type="EMBL" id="KAI5665086.1"/>
    </source>
</evidence>
<protein>
    <submittedName>
        <fullName evidence="1">Uncharacterized protein</fullName>
    </submittedName>
</protein>
<accession>A0ACC0B017</accession>
<comment type="caution">
    <text evidence="1">The sequence shown here is derived from an EMBL/GenBank/DDBJ whole genome shotgun (WGS) entry which is preliminary data.</text>
</comment>
<reference evidence="2" key="1">
    <citation type="journal article" date="2023" name="Nat. Plants">
        <title>Single-cell RNA sequencing provides a high-resolution roadmap for understanding the multicellular compartmentation of specialized metabolism.</title>
        <authorList>
            <person name="Sun S."/>
            <person name="Shen X."/>
            <person name="Li Y."/>
            <person name="Li Y."/>
            <person name="Wang S."/>
            <person name="Li R."/>
            <person name="Zhang H."/>
            <person name="Shen G."/>
            <person name="Guo B."/>
            <person name="Wei J."/>
            <person name="Xu J."/>
            <person name="St-Pierre B."/>
            <person name="Chen S."/>
            <person name="Sun C."/>
        </authorList>
    </citation>
    <scope>NUCLEOTIDE SEQUENCE [LARGE SCALE GENOMIC DNA]</scope>
</reference>
<name>A0ACC0B017_CATRO</name>
<evidence type="ECO:0000313" key="2">
    <source>
        <dbReference type="Proteomes" id="UP001060085"/>
    </source>
</evidence>
<organism evidence="1 2">
    <name type="scientific">Catharanthus roseus</name>
    <name type="common">Madagascar periwinkle</name>
    <name type="synonym">Vinca rosea</name>
    <dbReference type="NCBI Taxonomy" id="4058"/>
    <lineage>
        <taxon>Eukaryota</taxon>
        <taxon>Viridiplantae</taxon>
        <taxon>Streptophyta</taxon>
        <taxon>Embryophyta</taxon>
        <taxon>Tracheophyta</taxon>
        <taxon>Spermatophyta</taxon>
        <taxon>Magnoliopsida</taxon>
        <taxon>eudicotyledons</taxon>
        <taxon>Gunneridae</taxon>
        <taxon>Pentapetalae</taxon>
        <taxon>asterids</taxon>
        <taxon>lamiids</taxon>
        <taxon>Gentianales</taxon>
        <taxon>Apocynaceae</taxon>
        <taxon>Rauvolfioideae</taxon>
        <taxon>Vinceae</taxon>
        <taxon>Catharanthinae</taxon>
        <taxon>Catharanthus</taxon>
    </lineage>
</organism>
<dbReference type="Proteomes" id="UP001060085">
    <property type="component" value="Linkage Group LG05"/>
</dbReference>
<proteinExistence type="predicted"/>
<keyword evidence="2" id="KW-1185">Reference proteome</keyword>
<dbReference type="EMBL" id="CM044705">
    <property type="protein sequence ID" value="KAI5665086.1"/>
    <property type="molecule type" value="Genomic_DNA"/>
</dbReference>
<sequence length="129" mass="14723">MHPNFPYSIPFLFLTNCTNSPQDHNVSSTLRVLHCMWLPRTIASSDDVDSFRLWKTSHHALQWDGCLLESQEGLENKVGLRAYLVGASGSVAWFYVNGECGGYEIERSISQKNTHVYLLSIRTHCREAY</sequence>
<gene>
    <name evidence="1" type="ORF">M9H77_24409</name>
</gene>